<evidence type="ECO:0000313" key="1">
    <source>
        <dbReference type="EMBL" id="QDV05714.1"/>
    </source>
</evidence>
<sequence length="604" mass="65093">MDLRLVRPDGGIVRVPGFFAGDGAGGGRGSVWKVRFTPPAIPGSWSATAILRYGEAINLDTPNSTAGIPVFGRTLRLLVDPPDLGAPGFFARGPIEADGAGRLRHADRSLFVKAGVGSPENFLGYAGFDGAVDGIDGGPPGEFGGAPDFLHEFEAHRGHWRAGDPDWGGGRGRPIIGALNDLADLGANAIYVMPMNLGGDGRDTFPFVSNSGGARFPADPADALNYAVRRLSQWDLVLRHAQARGILVQLVLAEREPTNIDWLGGAMSTRRRLFLKQLAAHFGYLPGLEWTLCEENAAPGASTFAQFTPLELRDMATWIRGWDHLRHPRSVHVDYNDLSLYSAMIASGAANWIDCVSLQISGDEAGTARLYGDLAEDVAGRFLNIGRRVVVHIDEPGYYLTGAGSELHPNAWANAPHAGTEDRRRRVLYDSLFSGAGLLWYFGLYPLEDGGGDLHTEDFRTRATLLRQTTIARELIETTFRDVGQFGAADDLWTSAVAPLHPVYGDAEVLAQVSGPLGGAQRDRVLVYLPALGPSASVSPGRLAPLWSGAPGTRTFRATWINPRTGIEQGPDQFFDPTQAFWPEPPAGAPLNPDVDWVLRVTPL</sequence>
<dbReference type="InterPro" id="IPR013783">
    <property type="entry name" value="Ig-like_fold"/>
</dbReference>
<keyword evidence="2" id="KW-1185">Reference proteome</keyword>
<gene>
    <name evidence="1" type="ORF">Poly30_12150</name>
</gene>
<dbReference type="AlphaFoldDB" id="A0A518ENQ0"/>
<evidence type="ECO:0000313" key="2">
    <source>
        <dbReference type="Proteomes" id="UP000320390"/>
    </source>
</evidence>
<name>A0A518ENQ0_9BACT</name>
<dbReference type="Gene3D" id="3.20.20.80">
    <property type="entry name" value="Glycosidases"/>
    <property type="match status" value="1"/>
</dbReference>
<proteinExistence type="predicted"/>
<protein>
    <submittedName>
        <fullName evidence="1">Uncharacterized protein</fullName>
    </submittedName>
</protein>
<dbReference type="Gene3D" id="2.60.40.10">
    <property type="entry name" value="Immunoglobulins"/>
    <property type="match status" value="1"/>
</dbReference>
<dbReference type="Proteomes" id="UP000320390">
    <property type="component" value="Chromosome"/>
</dbReference>
<accession>A0A518ENQ0</accession>
<reference evidence="1 2" key="1">
    <citation type="submission" date="2019-02" db="EMBL/GenBank/DDBJ databases">
        <title>Deep-cultivation of Planctomycetes and their phenomic and genomic characterization uncovers novel biology.</title>
        <authorList>
            <person name="Wiegand S."/>
            <person name="Jogler M."/>
            <person name="Boedeker C."/>
            <person name="Pinto D."/>
            <person name="Vollmers J."/>
            <person name="Rivas-Marin E."/>
            <person name="Kohn T."/>
            <person name="Peeters S.H."/>
            <person name="Heuer A."/>
            <person name="Rast P."/>
            <person name="Oberbeckmann S."/>
            <person name="Bunk B."/>
            <person name="Jeske O."/>
            <person name="Meyerdierks A."/>
            <person name="Storesund J.E."/>
            <person name="Kallscheuer N."/>
            <person name="Luecker S."/>
            <person name="Lage O.M."/>
            <person name="Pohl T."/>
            <person name="Merkel B.J."/>
            <person name="Hornburger P."/>
            <person name="Mueller R.-W."/>
            <person name="Bruemmer F."/>
            <person name="Labrenz M."/>
            <person name="Spormann A.M."/>
            <person name="Op den Camp H."/>
            <person name="Overmann J."/>
            <person name="Amann R."/>
            <person name="Jetten M.S.M."/>
            <person name="Mascher T."/>
            <person name="Medema M.H."/>
            <person name="Devos D.P."/>
            <person name="Kaster A.-K."/>
            <person name="Ovreas L."/>
            <person name="Rohde M."/>
            <person name="Galperin M.Y."/>
            <person name="Jogler C."/>
        </authorList>
    </citation>
    <scope>NUCLEOTIDE SEQUENCE [LARGE SCALE GENOMIC DNA]</scope>
    <source>
        <strain evidence="1 2">Poly30</strain>
    </source>
</reference>
<organism evidence="1 2">
    <name type="scientific">Saltatorellus ferox</name>
    <dbReference type="NCBI Taxonomy" id="2528018"/>
    <lineage>
        <taxon>Bacteria</taxon>
        <taxon>Pseudomonadati</taxon>
        <taxon>Planctomycetota</taxon>
        <taxon>Planctomycetia</taxon>
        <taxon>Planctomycetia incertae sedis</taxon>
        <taxon>Saltatorellus</taxon>
    </lineage>
</organism>
<dbReference type="EMBL" id="CP036434">
    <property type="protein sequence ID" value="QDV05714.1"/>
    <property type="molecule type" value="Genomic_DNA"/>
</dbReference>